<dbReference type="KEGG" id="blac:94346693"/>
<gene>
    <name evidence="2" type="ORF">CCR75_002925</name>
</gene>
<name>A0A976FPT6_BRELC</name>
<proteinExistence type="predicted"/>
<dbReference type="OrthoDB" id="78237at2759"/>
<feature type="region of interest" description="Disordered" evidence="1">
    <location>
        <begin position="213"/>
        <end position="293"/>
    </location>
</feature>
<sequence>MAEPLFLLRIALTLLLLALSAFLYKWLKTPSTPALQTFSKRPKKRNKKKPAKKYASPGSSSPPPQSPTQTPQPSVASAIPSALTAAVSPNYGDSASESDADDGLSAAQVLTTRKFKPKNLGGTHLARTIKASLPPANALKFSIDQKVVARFQGGTQWFPATVMEQRKGNEYHLKYDDGEVEYRVPVELIKAWPILSDDEVNTGRHSLIEEANKSAENAVAHEDSSGSDSSESDDDDGWQVVGTSSAAKRHTRSNKAVAAEPLVDGLTKRQRENRRKKERQREKKELLRQHAQKDDLNARARWRYVPSPLGSASLLATEPTAYTGQQVVVLEVHNTEDATMVFAVDVNASQTGPNTAKQQV</sequence>
<reference evidence="2 3" key="1">
    <citation type="journal article" date="2021" name="Genome Biol.">
        <title>AFLAP: assembly-free linkage analysis pipeline using k-mers from genome sequencing data.</title>
        <authorList>
            <person name="Fletcher K."/>
            <person name="Zhang L."/>
            <person name="Gil J."/>
            <person name="Han R."/>
            <person name="Cavanaugh K."/>
            <person name="Michelmore R."/>
        </authorList>
    </citation>
    <scope>NUCLEOTIDE SEQUENCE [LARGE SCALE GENOMIC DNA]</scope>
    <source>
        <strain evidence="2 3">SF5</strain>
    </source>
</reference>
<comment type="caution">
    <text evidence="2">The sequence shown here is derived from an EMBL/GenBank/DDBJ whole genome shotgun (WGS) entry which is preliminary data.</text>
</comment>
<keyword evidence="3" id="KW-1185">Reference proteome</keyword>
<evidence type="ECO:0000256" key="1">
    <source>
        <dbReference type="SAM" id="MobiDB-lite"/>
    </source>
</evidence>
<feature type="compositionally biased region" description="Basic residues" evidence="1">
    <location>
        <begin position="40"/>
        <end position="52"/>
    </location>
</feature>
<evidence type="ECO:0000313" key="2">
    <source>
        <dbReference type="EMBL" id="TDH70910.1"/>
    </source>
</evidence>
<dbReference type="RefSeq" id="XP_067820409.1">
    <property type="nucleotide sequence ID" value="XM_067961022.1"/>
</dbReference>
<protein>
    <recommendedName>
        <fullName evidence="4">Agenet domain-containing protein</fullName>
    </recommendedName>
</protein>
<feature type="compositionally biased region" description="Basic and acidic residues" evidence="1">
    <location>
        <begin position="279"/>
        <end position="293"/>
    </location>
</feature>
<dbReference type="CDD" id="cd04508">
    <property type="entry name" value="Tudor_SF"/>
    <property type="match status" value="1"/>
</dbReference>
<evidence type="ECO:0000313" key="3">
    <source>
        <dbReference type="Proteomes" id="UP000294530"/>
    </source>
</evidence>
<accession>A0A976FPT6</accession>
<dbReference type="Gene3D" id="2.30.30.140">
    <property type="match status" value="1"/>
</dbReference>
<dbReference type="EMBL" id="SHOA02000001">
    <property type="protein sequence ID" value="TDH70910.1"/>
    <property type="molecule type" value="Genomic_DNA"/>
</dbReference>
<dbReference type="Proteomes" id="UP000294530">
    <property type="component" value="Unassembled WGS sequence"/>
</dbReference>
<dbReference type="GeneID" id="94346693"/>
<dbReference type="AlphaFoldDB" id="A0A976FPT6"/>
<feature type="region of interest" description="Disordered" evidence="1">
    <location>
        <begin position="35"/>
        <end position="78"/>
    </location>
</feature>
<feature type="compositionally biased region" description="Basic and acidic residues" evidence="1">
    <location>
        <begin position="213"/>
        <end position="224"/>
    </location>
</feature>
<evidence type="ECO:0008006" key="4">
    <source>
        <dbReference type="Google" id="ProtNLM"/>
    </source>
</evidence>
<organism evidence="2 3">
    <name type="scientific">Bremia lactucae</name>
    <name type="common">Lettuce downy mildew</name>
    <dbReference type="NCBI Taxonomy" id="4779"/>
    <lineage>
        <taxon>Eukaryota</taxon>
        <taxon>Sar</taxon>
        <taxon>Stramenopiles</taxon>
        <taxon>Oomycota</taxon>
        <taxon>Peronosporomycetes</taxon>
        <taxon>Peronosporales</taxon>
        <taxon>Peronosporaceae</taxon>
        <taxon>Bremia</taxon>
    </lineage>
</organism>
<feature type="compositionally biased region" description="Low complexity" evidence="1">
    <location>
        <begin position="67"/>
        <end position="77"/>
    </location>
</feature>